<evidence type="ECO:0008006" key="5">
    <source>
        <dbReference type="Google" id="ProtNLM"/>
    </source>
</evidence>
<keyword evidence="4" id="KW-1185">Reference proteome</keyword>
<comment type="caution">
    <text evidence="3">The sequence shown here is derived from an EMBL/GenBank/DDBJ whole genome shotgun (WGS) entry which is preliminary data.</text>
</comment>
<name>A0ABS3J7K0_9HYPH</name>
<evidence type="ECO:0000256" key="2">
    <source>
        <dbReference type="SAM" id="SignalP"/>
    </source>
</evidence>
<sequence length="113" mass="10891">MKLLAAAAAATLFVAPAFAQTGSGNPDSSRSMEEAPTTSGSVTDCAANPTAADCTTTGSMTKDNTSTTGNQMSPDPAQNSKSAGSSTAKSGEMGNGADTTAPAGGLVPGQTSN</sequence>
<organism evidence="3 4">
    <name type="scientific">Jiella sonneratiae</name>
    <dbReference type="NCBI Taxonomy" id="2816856"/>
    <lineage>
        <taxon>Bacteria</taxon>
        <taxon>Pseudomonadati</taxon>
        <taxon>Pseudomonadota</taxon>
        <taxon>Alphaproteobacteria</taxon>
        <taxon>Hyphomicrobiales</taxon>
        <taxon>Aurantimonadaceae</taxon>
        <taxon>Jiella</taxon>
    </lineage>
</organism>
<proteinExistence type="predicted"/>
<gene>
    <name evidence="3" type="ORF">J1C47_18505</name>
</gene>
<evidence type="ECO:0000313" key="3">
    <source>
        <dbReference type="EMBL" id="MBO0905641.1"/>
    </source>
</evidence>
<reference evidence="3 4" key="1">
    <citation type="submission" date="2021-03" db="EMBL/GenBank/DDBJ databases">
        <title>Whole genome sequence of Jiella sp. MQZ13P-4.</title>
        <authorList>
            <person name="Tuo L."/>
        </authorList>
    </citation>
    <scope>NUCLEOTIDE SEQUENCE [LARGE SCALE GENOMIC DNA]</scope>
    <source>
        <strain evidence="3 4">MQZ13P-4</strain>
    </source>
</reference>
<dbReference type="Proteomes" id="UP000664288">
    <property type="component" value="Unassembled WGS sequence"/>
</dbReference>
<protein>
    <recommendedName>
        <fullName evidence="5">Secreted protein</fullName>
    </recommendedName>
</protein>
<evidence type="ECO:0000313" key="4">
    <source>
        <dbReference type="Proteomes" id="UP000664288"/>
    </source>
</evidence>
<dbReference type="EMBL" id="JAFMPY010000023">
    <property type="protein sequence ID" value="MBO0905641.1"/>
    <property type="molecule type" value="Genomic_DNA"/>
</dbReference>
<feature type="region of interest" description="Disordered" evidence="1">
    <location>
        <begin position="15"/>
        <end position="113"/>
    </location>
</feature>
<evidence type="ECO:0000256" key="1">
    <source>
        <dbReference type="SAM" id="MobiDB-lite"/>
    </source>
</evidence>
<feature type="compositionally biased region" description="Polar residues" evidence="1">
    <location>
        <begin position="20"/>
        <end position="29"/>
    </location>
</feature>
<feature type="chain" id="PRO_5046071265" description="Secreted protein" evidence="2">
    <location>
        <begin position="20"/>
        <end position="113"/>
    </location>
</feature>
<feature type="compositionally biased region" description="Low complexity" evidence="1">
    <location>
        <begin position="80"/>
        <end position="91"/>
    </location>
</feature>
<feature type="compositionally biased region" description="Polar residues" evidence="1">
    <location>
        <begin position="53"/>
        <end position="79"/>
    </location>
</feature>
<accession>A0ABS3J7K0</accession>
<keyword evidence="2" id="KW-0732">Signal</keyword>
<feature type="signal peptide" evidence="2">
    <location>
        <begin position="1"/>
        <end position="19"/>
    </location>
</feature>